<evidence type="ECO:0000313" key="1">
    <source>
        <dbReference type="EMBL" id="CAH2069198.1"/>
    </source>
</evidence>
<reference evidence="1" key="1">
    <citation type="submission" date="2022-03" db="EMBL/GenBank/DDBJ databases">
        <authorList>
            <person name="Martin H S."/>
        </authorList>
    </citation>
    <scope>NUCLEOTIDE SEQUENCE</scope>
</reference>
<accession>A0ABN8J1A9</accession>
<dbReference type="Proteomes" id="UP000837857">
    <property type="component" value="Chromosome 5"/>
</dbReference>
<protein>
    <submittedName>
        <fullName evidence="1">Uncharacterized protein</fullName>
    </submittedName>
</protein>
<gene>
    <name evidence="1" type="ORF">IPOD504_LOCUS14785</name>
</gene>
<sequence length="101" mass="10711">MSYGEWPCMIIYNCDAAEYCNGTFPNVALSDAHWGFVCAVSLRAVVEVIKAAFGSESAPHPVSARNGRLVCRGANGHAPPLPPGDAAFAANALKRHPSWTP</sequence>
<keyword evidence="2" id="KW-1185">Reference proteome</keyword>
<feature type="non-terminal residue" evidence="1">
    <location>
        <position position="101"/>
    </location>
</feature>
<organism evidence="1 2">
    <name type="scientific">Iphiclides podalirius</name>
    <name type="common">scarce swallowtail</name>
    <dbReference type="NCBI Taxonomy" id="110791"/>
    <lineage>
        <taxon>Eukaryota</taxon>
        <taxon>Metazoa</taxon>
        <taxon>Ecdysozoa</taxon>
        <taxon>Arthropoda</taxon>
        <taxon>Hexapoda</taxon>
        <taxon>Insecta</taxon>
        <taxon>Pterygota</taxon>
        <taxon>Neoptera</taxon>
        <taxon>Endopterygota</taxon>
        <taxon>Lepidoptera</taxon>
        <taxon>Glossata</taxon>
        <taxon>Ditrysia</taxon>
        <taxon>Papilionoidea</taxon>
        <taxon>Papilionidae</taxon>
        <taxon>Papilioninae</taxon>
        <taxon>Iphiclides</taxon>
    </lineage>
</organism>
<proteinExistence type="predicted"/>
<dbReference type="EMBL" id="OW152817">
    <property type="protein sequence ID" value="CAH2069198.1"/>
    <property type="molecule type" value="Genomic_DNA"/>
</dbReference>
<name>A0ABN8J1A9_9NEOP</name>
<evidence type="ECO:0000313" key="2">
    <source>
        <dbReference type="Proteomes" id="UP000837857"/>
    </source>
</evidence>